<evidence type="ECO:0000256" key="5">
    <source>
        <dbReference type="SAM" id="Phobius"/>
    </source>
</evidence>
<feature type="transmembrane region" description="Helical" evidence="5">
    <location>
        <begin position="116"/>
        <end position="139"/>
    </location>
</feature>
<accession>A0A9P0C4J4</accession>
<dbReference type="Pfam" id="PF02535">
    <property type="entry name" value="Zip"/>
    <property type="match status" value="1"/>
</dbReference>
<keyword evidence="3 5" id="KW-1133">Transmembrane helix</keyword>
<dbReference type="EMBL" id="OU963862">
    <property type="protein sequence ID" value="CAH0754617.1"/>
    <property type="molecule type" value="Genomic_DNA"/>
</dbReference>
<evidence type="ECO:0000256" key="2">
    <source>
        <dbReference type="ARBA" id="ARBA00022692"/>
    </source>
</evidence>
<dbReference type="PANTHER" id="PTHR11040:SF203">
    <property type="entry name" value="FI18611P1-RELATED"/>
    <property type="match status" value="1"/>
</dbReference>
<feature type="transmembrane region" description="Helical" evidence="5">
    <location>
        <begin position="348"/>
        <end position="372"/>
    </location>
</feature>
<dbReference type="KEGG" id="btab:109033176"/>
<dbReference type="InterPro" id="IPR003689">
    <property type="entry name" value="ZIP"/>
</dbReference>
<sequence length="473" mass="51792">MSKVTTVIPVTTAVPVDPSVTAYQLMWAKVVTMLILGFGSFVLGIIPVKLSQLLRSKPPSPTKLHDHHHAQSSSLAVSLLLCFGGGVLLFTTFLHLQPEVRDSIDHLKASHMLPEFLVENNVNIADLIFCMGFFFVYIVEELVHVILDWKSNEQEDEAVLHRTMSLRKCCRRLSGEKCGQHGEGNGTLIPRVSLTSKPVDPDQMGVMINGSITTSTQGLLDNTQLSTITSKTKMASPLDAETRMVNVPFKTHHHHSHSHVAPSSVDIEDNVSGNTSYDTTEVVAKSFRGLLAVLALSFHEIFEGLAVGLEKSKKNVWYLFIAIATHKFVIAFCVGVELVSSKTRLSLLVVYVATFAVVTPIGIGAGIALSTYHGEASDGGLTTTLLQGMAAGTLLYVVFFEVLQRERANTQSGLLQLLAIMAGFGTMFALQFLTHHSHSHSHHGGSEALAGEDHHHFHEHHDDHDHDGHFHHH</sequence>
<gene>
    <name evidence="6" type="ORF">BEMITA_LOCUS1806</name>
</gene>
<feature type="transmembrane region" description="Helical" evidence="5">
    <location>
        <begin position="315"/>
        <end position="336"/>
    </location>
</feature>
<comment type="subcellular location">
    <subcellularLocation>
        <location evidence="1">Membrane</location>
        <topology evidence="1">Multi-pass membrane protein</topology>
    </subcellularLocation>
</comment>
<evidence type="ECO:0000313" key="6">
    <source>
        <dbReference type="EMBL" id="CAH0754617.1"/>
    </source>
</evidence>
<dbReference type="PANTHER" id="PTHR11040">
    <property type="entry name" value="ZINC/IRON TRANSPORTER"/>
    <property type="match status" value="1"/>
</dbReference>
<evidence type="ECO:0000313" key="7">
    <source>
        <dbReference type="Proteomes" id="UP001152759"/>
    </source>
</evidence>
<dbReference type="GO" id="GO:0005886">
    <property type="term" value="C:plasma membrane"/>
    <property type="evidence" value="ECO:0007669"/>
    <property type="project" value="TreeGrafter"/>
</dbReference>
<feature type="transmembrane region" description="Helical" evidence="5">
    <location>
        <begin position="290"/>
        <end position="309"/>
    </location>
</feature>
<keyword evidence="7" id="KW-1185">Reference proteome</keyword>
<feature type="transmembrane region" description="Helical" evidence="5">
    <location>
        <begin position="32"/>
        <end position="54"/>
    </location>
</feature>
<dbReference type="GO" id="GO:0005385">
    <property type="term" value="F:zinc ion transmembrane transporter activity"/>
    <property type="evidence" value="ECO:0007669"/>
    <property type="project" value="TreeGrafter"/>
</dbReference>
<dbReference type="AlphaFoldDB" id="A0A9P0C4J4"/>
<evidence type="ECO:0000256" key="1">
    <source>
        <dbReference type="ARBA" id="ARBA00004141"/>
    </source>
</evidence>
<evidence type="ECO:0000256" key="3">
    <source>
        <dbReference type="ARBA" id="ARBA00022989"/>
    </source>
</evidence>
<feature type="transmembrane region" description="Helical" evidence="5">
    <location>
        <begin position="75"/>
        <end position="96"/>
    </location>
</feature>
<name>A0A9P0C4J4_BEMTA</name>
<keyword evidence="2 5" id="KW-0812">Transmembrane</keyword>
<dbReference type="Proteomes" id="UP001152759">
    <property type="component" value="Chromosome 1"/>
</dbReference>
<organism evidence="6 7">
    <name type="scientific">Bemisia tabaci</name>
    <name type="common">Sweetpotato whitefly</name>
    <name type="synonym">Aleurodes tabaci</name>
    <dbReference type="NCBI Taxonomy" id="7038"/>
    <lineage>
        <taxon>Eukaryota</taxon>
        <taxon>Metazoa</taxon>
        <taxon>Ecdysozoa</taxon>
        <taxon>Arthropoda</taxon>
        <taxon>Hexapoda</taxon>
        <taxon>Insecta</taxon>
        <taxon>Pterygota</taxon>
        <taxon>Neoptera</taxon>
        <taxon>Paraneoptera</taxon>
        <taxon>Hemiptera</taxon>
        <taxon>Sternorrhyncha</taxon>
        <taxon>Aleyrodoidea</taxon>
        <taxon>Aleyrodidae</taxon>
        <taxon>Aleyrodinae</taxon>
        <taxon>Bemisia</taxon>
    </lineage>
</organism>
<evidence type="ECO:0008006" key="8">
    <source>
        <dbReference type="Google" id="ProtNLM"/>
    </source>
</evidence>
<proteinExistence type="predicted"/>
<evidence type="ECO:0000256" key="4">
    <source>
        <dbReference type="ARBA" id="ARBA00023136"/>
    </source>
</evidence>
<feature type="transmembrane region" description="Helical" evidence="5">
    <location>
        <begin position="384"/>
        <end position="403"/>
    </location>
</feature>
<protein>
    <recommendedName>
        <fullName evidence="8">Zinc transporter ZIP1</fullName>
    </recommendedName>
</protein>
<feature type="transmembrane region" description="Helical" evidence="5">
    <location>
        <begin position="415"/>
        <end position="433"/>
    </location>
</feature>
<keyword evidence="4 5" id="KW-0472">Membrane</keyword>
<reference evidence="6" key="1">
    <citation type="submission" date="2021-12" db="EMBL/GenBank/DDBJ databases">
        <authorList>
            <person name="King R."/>
        </authorList>
    </citation>
    <scope>NUCLEOTIDE SEQUENCE</scope>
</reference>